<name>A0A927Q2B9_9ACTN</name>
<sequence>MGDEQVERGDLEALLAARQELGEAYEPALVDSFAERIERAVAERAESRVSLQAHRQQMEARAVQKQFALGVGSVVASIPISIVLGVTGQLVALLIAWVGIVVVNVAHAMVARPRREE</sequence>
<evidence type="ECO:0000256" key="1">
    <source>
        <dbReference type="SAM" id="Phobius"/>
    </source>
</evidence>
<evidence type="ECO:0000313" key="3">
    <source>
        <dbReference type="Proteomes" id="UP000616839"/>
    </source>
</evidence>
<gene>
    <name evidence="2" type="ORF">IE331_07785</name>
</gene>
<dbReference type="AlphaFoldDB" id="A0A927Q2B9"/>
<keyword evidence="1" id="KW-0812">Transmembrane</keyword>
<protein>
    <submittedName>
        <fullName evidence="2">Uncharacterized protein</fullName>
    </submittedName>
</protein>
<organism evidence="2 3">
    <name type="scientific">Nocardioides donggukensis</name>
    <dbReference type="NCBI Taxonomy" id="2774019"/>
    <lineage>
        <taxon>Bacteria</taxon>
        <taxon>Bacillati</taxon>
        <taxon>Actinomycetota</taxon>
        <taxon>Actinomycetes</taxon>
        <taxon>Propionibacteriales</taxon>
        <taxon>Nocardioidaceae</taxon>
        <taxon>Nocardioides</taxon>
    </lineage>
</organism>
<proteinExistence type="predicted"/>
<keyword evidence="1" id="KW-1133">Transmembrane helix</keyword>
<comment type="caution">
    <text evidence="2">The sequence shown here is derived from an EMBL/GenBank/DDBJ whole genome shotgun (WGS) entry which is preliminary data.</text>
</comment>
<dbReference type="RefSeq" id="WP_192142276.1">
    <property type="nucleotide sequence ID" value="NZ_JACYXZ010000002.1"/>
</dbReference>
<reference evidence="2" key="1">
    <citation type="submission" date="2020-09" db="EMBL/GenBank/DDBJ databases">
        <title>Nocardioides sp. strain MJB4 16S ribosomal RNA gene Genome sequencing and assembly.</title>
        <authorList>
            <person name="Kim I."/>
        </authorList>
    </citation>
    <scope>NUCLEOTIDE SEQUENCE</scope>
    <source>
        <strain evidence="2">MJB4</strain>
    </source>
</reference>
<keyword evidence="1" id="KW-0472">Membrane</keyword>
<evidence type="ECO:0000313" key="2">
    <source>
        <dbReference type="EMBL" id="MBD8869521.1"/>
    </source>
</evidence>
<keyword evidence="3" id="KW-1185">Reference proteome</keyword>
<dbReference type="Proteomes" id="UP000616839">
    <property type="component" value="Unassembled WGS sequence"/>
</dbReference>
<feature type="transmembrane region" description="Helical" evidence="1">
    <location>
        <begin position="90"/>
        <end position="111"/>
    </location>
</feature>
<dbReference type="EMBL" id="JACYXZ010000002">
    <property type="protein sequence ID" value="MBD8869521.1"/>
    <property type="molecule type" value="Genomic_DNA"/>
</dbReference>
<feature type="transmembrane region" description="Helical" evidence="1">
    <location>
        <begin position="67"/>
        <end position="84"/>
    </location>
</feature>
<accession>A0A927Q2B9</accession>